<evidence type="ECO:0000256" key="6">
    <source>
        <dbReference type="ARBA" id="ARBA00022840"/>
    </source>
</evidence>
<dbReference type="SMART" id="SM00220">
    <property type="entry name" value="S_TKc"/>
    <property type="match status" value="1"/>
</dbReference>
<evidence type="ECO:0000259" key="10">
    <source>
        <dbReference type="PROSITE" id="PS50011"/>
    </source>
</evidence>
<evidence type="ECO:0000256" key="1">
    <source>
        <dbReference type="ARBA" id="ARBA00012513"/>
    </source>
</evidence>
<evidence type="ECO:0000313" key="12">
    <source>
        <dbReference type="Proteomes" id="UP000013827"/>
    </source>
</evidence>
<dbReference type="KEGG" id="ehx:EMIHUDRAFT_352448"/>
<dbReference type="PROSITE" id="PS00108">
    <property type="entry name" value="PROTEIN_KINASE_ST"/>
    <property type="match status" value="1"/>
</dbReference>
<dbReference type="InterPro" id="IPR011009">
    <property type="entry name" value="Kinase-like_dom_sf"/>
</dbReference>
<dbReference type="PANTHER" id="PTHR43895">
    <property type="entry name" value="CALCIUM/CALMODULIN-DEPENDENT PROTEIN KINASE KINASE-RELATED"/>
    <property type="match status" value="1"/>
</dbReference>
<dbReference type="EC" id="2.7.11.1" evidence="1"/>
<evidence type="ECO:0000256" key="3">
    <source>
        <dbReference type="ARBA" id="ARBA00022679"/>
    </source>
</evidence>
<dbReference type="PaxDb" id="2903-EOD33209"/>
<evidence type="ECO:0000256" key="8">
    <source>
        <dbReference type="ARBA" id="ARBA00048679"/>
    </source>
</evidence>
<dbReference type="Gene3D" id="1.10.510.10">
    <property type="entry name" value="Transferase(Phosphotransferase) domain 1"/>
    <property type="match status" value="1"/>
</dbReference>
<sequence>MRPSPGSLTEEDGRCYFAQLMSAVQYMHDQGVIHRDLKLENVLLNHADDCKVCDFGLAHLFRRERGKIVREQLKEICGSKSYAAPDVLVGRGYDGAATDIWSCGICLFGCLAGFFPLDGATTQDWRFVRVCKAVIQGHSLTRTVFSFYNRECPLSAEAVHLIDGMLSLNPTKRFTITDILSHPWLRKRRAVSFGQENMRIPEFKRKGVISDLPDYRTPYRTSVAAAAAVAAATGAGGSAGFVVPTGGQTIGHQESMDLEEYGRLRHESAGELPNYRGSAGSDARISWIEATAVAPDLGPSSSEGAGPPLSLQRQHAFLGALPEGDPRP</sequence>
<evidence type="ECO:0000256" key="2">
    <source>
        <dbReference type="ARBA" id="ARBA00022527"/>
    </source>
</evidence>
<dbReference type="HOGENOM" id="CLU_848469_0_0_1"/>
<evidence type="ECO:0000313" key="11">
    <source>
        <dbReference type="EnsemblProtists" id="EOD33209"/>
    </source>
</evidence>
<keyword evidence="12" id="KW-1185">Reference proteome</keyword>
<evidence type="ECO:0000256" key="5">
    <source>
        <dbReference type="ARBA" id="ARBA00022777"/>
    </source>
</evidence>
<dbReference type="GO" id="GO:0007165">
    <property type="term" value="P:signal transduction"/>
    <property type="evidence" value="ECO:0007669"/>
    <property type="project" value="TreeGrafter"/>
</dbReference>
<evidence type="ECO:0000256" key="7">
    <source>
        <dbReference type="ARBA" id="ARBA00047899"/>
    </source>
</evidence>
<dbReference type="GO" id="GO:0004674">
    <property type="term" value="F:protein serine/threonine kinase activity"/>
    <property type="evidence" value="ECO:0007669"/>
    <property type="project" value="UniProtKB-KW"/>
</dbReference>
<keyword evidence="2" id="KW-0723">Serine/threonine-protein kinase</keyword>
<dbReference type="RefSeq" id="XP_005785638.1">
    <property type="nucleotide sequence ID" value="XM_005785581.1"/>
</dbReference>
<dbReference type="PROSITE" id="PS50011">
    <property type="entry name" value="PROTEIN_KINASE_DOM"/>
    <property type="match status" value="1"/>
</dbReference>
<dbReference type="PANTHER" id="PTHR43895:SF32">
    <property type="entry name" value="SERINE_THREONINE-PROTEIN KINASE CHK1"/>
    <property type="match status" value="1"/>
</dbReference>
<dbReference type="GO" id="GO:0005524">
    <property type="term" value="F:ATP binding"/>
    <property type="evidence" value="ECO:0007669"/>
    <property type="project" value="UniProtKB-KW"/>
</dbReference>
<reference evidence="11" key="2">
    <citation type="submission" date="2024-10" db="UniProtKB">
        <authorList>
            <consortium name="EnsemblProtists"/>
        </authorList>
    </citation>
    <scope>IDENTIFICATION</scope>
</reference>
<feature type="region of interest" description="Disordered" evidence="9">
    <location>
        <begin position="295"/>
        <end position="328"/>
    </location>
</feature>
<accession>A0A0D3KBS4</accession>
<name>A0A0D3KBS4_EMIH1</name>
<keyword evidence="6" id="KW-0067">ATP-binding</keyword>
<dbReference type="eggNOG" id="KOG0583">
    <property type="taxonomic scope" value="Eukaryota"/>
</dbReference>
<dbReference type="InterPro" id="IPR000719">
    <property type="entry name" value="Prot_kinase_dom"/>
</dbReference>
<evidence type="ECO:0000256" key="9">
    <source>
        <dbReference type="SAM" id="MobiDB-lite"/>
    </source>
</evidence>
<keyword evidence="5" id="KW-0418">Kinase</keyword>
<comment type="catalytic activity">
    <reaction evidence="7">
        <text>L-threonyl-[protein] + ATP = O-phospho-L-threonyl-[protein] + ADP + H(+)</text>
        <dbReference type="Rhea" id="RHEA:46608"/>
        <dbReference type="Rhea" id="RHEA-COMP:11060"/>
        <dbReference type="Rhea" id="RHEA-COMP:11605"/>
        <dbReference type="ChEBI" id="CHEBI:15378"/>
        <dbReference type="ChEBI" id="CHEBI:30013"/>
        <dbReference type="ChEBI" id="CHEBI:30616"/>
        <dbReference type="ChEBI" id="CHEBI:61977"/>
        <dbReference type="ChEBI" id="CHEBI:456216"/>
        <dbReference type="EC" id="2.7.11.1"/>
    </reaction>
</comment>
<dbReference type="InterPro" id="IPR008271">
    <property type="entry name" value="Ser/Thr_kinase_AS"/>
</dbReference>
<dbReference type="STRING" id="2903.R1FIR5"/>
<comment type="catalytic activity">
    <reaction evidence="8">
        <text>L-seryl-[protein] + ATP = O-phospho-L-seryl-[protein] + ADP + H(+)</text>
        <dbReference type="Rhea" id="RHEA:17989"/>
        <dbReference type="Rhea" id="RHEA-COMP:9863"/>
        <dbReference type="Rhea" id="RHEA-COMP:11604"/>
        <dbReference type="ChEBI" id="CHEBI:15378"/>
        <dbReference type="ChEBI" id="CHEBI:29999"/>
        <dbReference type="ChEBI" id="CHEBI:30616"/>
        <dbReference type="ChEBI" id="CHEBI:83421"/>
        <dbReference type="ChEBI" id="CHEBI:456216"/>
        <dbReference type="EC" id="2.7.11.1"/>
    </reaction>
</comment>
<evidence type="ECO:0000256" key="4">
    <source>
        <dbReference type="ARBA" id="ARBA00022741"/>
    </source>
</evidence>
<dbReference type="GeneID" id="17278480"/>
<feature type="domain" description="Protein kinase" evidence="10">
    <location>
        <begin position="1"/>
        <end position="185"/>
    </location>
</feature>
<protein>
    <recommendedName>
        <fullName evidence="1">non-specific serine/threonine protein kinase</fullName>
        <ecNumber evidence="1">2.7.11.1</ecNumber>
    </recommendedName>
</protein>
<dbReference type="AlphaFoldDB" id="A0A0D3KBS4"/>
<dbReference type="Proteomes" id="UP000013827">
    <property type="component" value="Unassembled WGS sequence"/>
</dbReference>
<organism evidence="11 12">
    <name type="scientific">Emiliania huxleyi (strain CCMP1516)</name>
    <dbReference type="NCBI Taxonomy" id="280463"/>
    <lineage>
        <taxon>Eukaryota</taxon>
        <taxon>Haptista</taxon>
        <taxon>Haptophyta</taxon>
        <taxon>Prymnesiophyceae</taxon>
        <taxon>Isochrysidales</taxon>
        <taxon>Noelaerhabdaceae</taxon>
        <taxon>Emiliania</taxon>
    </lineage>
</organism>
<keyword evidence="4" id="KW-0547">Nucleotide-binding</keyword>
<proteinExistence type="predicted"/>
<dbReference type="SUPFAM" id="SSF56112">
    <property type="entry name" value="Protein kinase-like (PK-like)"/>
    <property type="match status" value="1"/>
</dbReference>
<keyword evidence="3" id="KW-0808">Transferase</keyword>
<dbReference type="Pfam" id="PF00069">
    <property type="entry name" value="Pkinase"/>
    <property type="match status" value="1"/>
</dbReference>
<reference evidence="12" key="1">
    <citation type="journal article" date="2013" name="Nature">
        <title>Pan genome of the phytoplankton Emiliania underpins its global distribution.</title>
        <authorList>
            <person name="Read B.A."/>
            <person name="Kegel J."/>
            <person name="Klute M.J."/>
            <person name="Kuo A."/>
            <person name="Lefebvre S.C."/>
            <person name="Maumus F."/>
            <person name="Mayer C."/>
            <person name="Miller J."/>
            <person name="Monier A."/>
            <person name="Salamov A."/>
            <person name="Young J."/>
            <person name="Aguilar M."/>
            <person name="Claverie J.M."/>
            <person name="Frickenhaus S."/>
            <person name="Gonzalez K."/>
            <person name="Herman E.K."/>
            <person name="Lin Y.C."/>
            <person name="Napier J."/>
            <person name="Ogata H."/>
            <person name="Sarno A.F."/>
            <person name="Shmutz J."/>
            <person name="Schroeder D."/>
            <person name="de Vargas C."/>
            <person name="Verret F."/>
            <person name="von Dassow P."/>
            <person name="Valentin K."/>
            <person name="Van de Peer Y."/>
            <person name="Wheeler G."/>
            <person name="Dacks J.B."/>
            <person name="Delwiche C.F."/>
            <person name="Dyhrman S.T."/>
            <person name="Glockner G."/>
            <person name="John U."/>
            <person name="Richards T."/>
            <person name="Worden A.Z."/>
            <person name="Zhang X."/>
            <person name="Grigoriev I.V."/>
            <person name="Allen A.E."/>
            <person name="Bidle K."/>
            <person name="Borodovsky M."/>
            <person name="Bowler C."/>
            <person name="Brownlee C."/>
            <person name="Cock J.M."/>
            <person name="Elias M."/>
            <person name="Gladyshev V.N."/>
            <person name="Groth M."/>
            <person name="Guda C."/>
            <person name="Hadaegh A."/>
            <person name="Iglesias-Rodriguez M.D."/>
            <person name="Jenkins J."/>
            <person name="Jones B.M."/>
            <person name="Lawson T."/>
            <person name="Leese F."/>
            <person name="Lindquist E."/>
            <person name="Lobanov A."/>
            <person name="Lomsadze A."/>
            <person name="Malik S.B."/>
            <person name="Marsh M.E."/>
            <person name="Mackinder L."/>
            <person name="Mock T."/>
            <person name="Mueller-Roeber B."/>
            <person name="Pagarete A."/>
            <person name="Parker M."/>
            <person name="Probert I."/>
            <person name="Quesneville H."/>
            <person name="Raines C."/>
            <person name="Rensing S.A."/>
            <person name="Riano-Pachon D.M."/>
            <person name="Richier S."/>
            <person name="Rokitta S."/>
            <person name="Shiraiwa Y."/>
            <person name="Soanes D.M."/>
            <person name="van der Giezen M."/>
            <person name="Wahlund T.M."/>
            <person name="Williams B."/>
            <person name="Wilson W."/>
            <person name="Wolfe G."/>
            <person name="Wurch L.L."/>
        </authorList>
    </citation>
    <scope>NUCLEOTIDE SEQUENCE</scope>
</reference>
<dbReference type="EnsemblProtists" id="EOD33209">
    <property type="protein sequence ID" value="EOD33209"/>
    <property type="gene ID" value="EMIHUDRAFT_352448"/>
</dbReference>